<accession>A0ABW8RDF7</accession>
<comment type="caution">
    <text evidence="3">The sequence shown here is derived from an EMBL/GenBank/DDBJ whole genome shotgun (WGS) entry which is preliminary data.</text>
</comment>
<sequence>MSVNNLNQQQARTREEYKKAKHDAEHKGIDVKKQVKEEKTDAAPHQYKRVRIRLIPIWLRLLLLVVLIFVCVVAGAAVGYGMLGGGKMADVFKESTWTHIIDLVDKK</sequence>
<keyword evidence="4" id="KW-1185">Reference proteome</keyword>
<dbReference type="Proteomes" id="UP001623041">
    <property type="component" value="Unassembled WGS sequence"/>
</dbReference>
<organism evidence="3 4">
    <name type="scientific">Bacillus salipaludis</name>
    <dbReference type="NCBI Taxonomy" id="2547811"/>
    <lineage>
        <taxon>Bacteria</taxon>
        <taxon>Bacillati</taxon>
        <taxon>Bacillota</taxon>
        <taxon>Bacilli</taxon>
        <taxon>Bacillales</taxon>
        <taxon>Bacillaceae</taxon>
        <taxon>Bacillus</taxon>
    </lineage>
</organism>
<feature type="compositionally biased region" description="Basic and acidic residues" evidence="1">
    <location>
        <begin position="12"/>
        <end position="30"/>
    </location>
</feature>
<feature type="region of interest" description="Disordered" evidence="1">
    <location>
        <begin position="1"/>
        <end position="30"/>
    </location>
</feature>
<dbReference type="InterPro" id="IPR024596">
    <property type="entry name" value="RNApol_su_b/EpuA"/>
</dbReference>
<protein>
    <submittedName>
        <fullName evidence="3">DNA-directed RNA polymerase subunit beta</fullName>
    </submittedName>
</protein>
<feature type="compositionally biased region" description="Polar residues" evidence="1">
    <location>
        <begin position="1"/>
        <end position="11"/>
    </location>
</feature>
<evidence type="ECO:0000313" key="3">
    <source>
        <dbReference type="EMBL" id="MFK9091487.1"/>
    </source>
</evidence>
<evidence type="ECO:0000313" key="4">
    <source>
        <dbReference type="Proteomes" id="UP001623041"/>
    </source>
</evidence>
<evidence type="ECO:0000256" key="1">
    <source>
        <dbReference type="SAM" id="MobiDB-lite"/>
    </source>
</evidence>
<keyword evidence="3" id="KW-0804">Transcription</keyword>
<dbReference type="GO" id="GO:0000428">
    <property type="term" value="C:DNA-directed RNA polymerase complex"/>
    <property type="evidence" value="ECO:0007669"/>
    <property type="project" value="UniProtKB-KW"/>
</dbReference>
<gene>
    <name evidence="3" type="ORF">ACJEBI_08340</name>
</gene>
<name>A0ABW8RDF7_9BACI</name>
<dbReference type="RefSeq" id="WP_402957600.1">
    <property type="nucleotide sequence ID" value="NZ_JBJHQH010000005.1"/>
</dbReference>
<keyword evidence="2" id="KW-0472">Membrane</keyword>
<evidence type="ECO:0000256" key="2">
    <source>
        <dbReference type="SAM" id="Phobius"/>
    </source>
</evidence>
<feature type="transmembrane region" description="Helical" evidence="2">
    <location>
        <begin position="57"/>
        <end position="83"/>
    </location>
</feature>
<proteinExistence type="predicted"/>
<keyword evidence="2" id="KW-1133">Transmembrane helix</keyword>
<keyword evidence="3" id="KW-0240">DNA-directed RNA polymerase</keyword>
<keyword evidence="2" id="KW-0812">Transmembrane</keyword>
<dbReference type="Pfam" id="PF11772">
    <property type="entry name" value="EpuA"/>
    <property type="match status" value="1"/>
</dbReference>
<dbReference type="EMBL" id="JBJHQH010000005">
    <property type="protein sequence ID" value="MFK9091487.1"/>
    <property type="molecule type" value="Genomic_DNA"/>
</dbReference>
<reference evidence="3 4" key="1">
    <citation type="submission" date="2024-11" db="EMBL/GenBank/DDBJ databases">
        <authorList>
            <person name="Lucas J.A."/>
        </authorList>
    </citation>
    <scope>NUCLEOTIDE SEQUENCE [LARGE SCALE GENOMIC DNA]</scope>
    <source>
        <strain evidence="3 4">Z 5.4</strain>
    </source>
</reference>